<dbReference type="InterPro" id="IPR000182">
    <property type="entry name" value="GNAT_dom"/>
</dbReference>
<dbReference type="Gene3D" id="3.40.630.30">
    <property type="match status" value="1"/>
</dbReference>
<dbReference type="EC" id="2.3.1.-" evidence="2"/>
<protein>
    <submittedName>
        <fullName evidence="2">GNAT family N-acetyltransferase</fullName>
        <ecNumber evidence="2">2.3.1.-</ecNumber>
    </submittedName>
</protein>
<evidence type="ECO:0000259" key="1">
    <source>
        <dbReference type="PROSITE" id="PS51186"/>
    </source>
</evidence>
<dbReference type="InterPro" id="IPR016181">
    <property type="entry name" value="Acyl_CoA_acyltransferase"/>
</dbReference>
<keyword evidence="2" id="KW-0808">Transferase</keyword>
<evidence type="ECO:0000313" key="2">
    <source>
        <dbReference type="EMBL" id="MDM8200527.1"/>
    </source>
</evidence>
<evidence type="ECO:0000313" key="3">
    <source>
        <dbReference type="Proteomes" id="UP001529380"/>
    </source>
</evidence>
<dbReference type="GO" id="GO:0016746">
    <property type="term" value="F:acyltransferase activity"/>
    <property type="evidence" value="ECO:0007669"/>
    <property type="project" value="UniProtKB-KW"/>
</dbReference>
<organism evidence="2 3">
    <name type="scientific">Allofournierella massiliensis</name>
    <dbReference type="NCBI Taxonomy" id="1650663"/>
    <lineage>
        <taxon>Bacteria</taxon>
        <taxon>Bacillati</taxon>
        <taxon>Bacillota</taxon>
        <taxon>Clostridia</taxon>
        <taxon>Eubacteriales</taxon>
        <taxon>Oscillospiraceae</taxon>
        <taxon>Allofournierella</taxon>
    </lineage>
</organism>
<proteinExistence type="predicted"/>
<name>A0ABT7UNR2_9FIRM</name>
<accession>A0ABT7UNR2</accession>
<dbReference type="EMBL" id="JAUDCL010000005">
    <property type="protein sequence ID" value="MDM8200527.1"/>
    <property type="molecule type" value="Genomic_DNA"/>
</dbReference>
<dbReference type="SUPFAM" id="SSF55729">
    <property type="entry name" value="Acyl-CoA N-acyltransferases (Nat)"/>
    <property type="match status" value="1"/>
</dbReference>
<reference evidence="2 3" key="3">
    <citation type="submission" date="2023-06" db="EMBL/GenBank/DDBJ databases">
        <authorList>
            <person name="Zeman M."/>
            <person name="Kubasova T."/>
            <person name="Jahodarova E."/>
            <person name="Nykrynova M."/>
            <person name="Rychlik I."/>
        </authorList>
    </citation>
    <scope>NUCLEOTIDE SEQUENCE [LARGE SCALE GENOMIC DNA]</scope>
    <source>
        <strain evidence="2 3">ET340</strain>
    </source>
</reference>
<dbReference type="PROSITE" id="PS51186">
    <property type="entry name" value="GNAT"/>
    <property type="match status" value="1"/>
</dbReference>
<sequence>MFGTLPGSGWQFYTGGEGEAPFALGVRGQTALLAGPADAEELAGFLGFLGVSRLRCAGTVPEGWQLRRRYSRMVLFAGEQLPRRELPAGFLLEERPAVSRVTEFLCRGESLSGDQQTRDCFYSETCTLVNHGRALLWAAQDQTGEIAATAGAYAIWNRTAYLAGVETGLGAREKGLAGALVVGLANRLAEQGILVELLCLPALEEFYRRLGFTKQGEVSGYSPQPDSD</sequence>
<feature type="domain" description="N-acetyltransferase" evidence="1">
    <location>
        <begin position="92"/>
        <end position="228"/>
    </location>
</feature>
<dbReference type="Pfam" id="PF00583">
    <property type="entry name" value="Acetyltransf_1"/>
    <property type="match status" value="1"/>
</dbReference>
<dbReference type="RefSeq" id="WP_289599290.1">
    <property type="nucleotide sequence ID" value="NZ_JAUDCL010000005.1"/>
</dbReference>
<gene>
    <name evidence="2" type="ORF">QUW08_04345</name>
</gene>
<reference evidence="3" key="2">
    <citation type="submission" date="2023-06" db="EMBL/GenBank/DDBJ databases">
        <title>Identification and characterization of horizontal gene transfer across gut microbiota members of farm animals based on homology search.</title>
        <authorList>
            <person name="Zeman M."/>
            <person name="Kubasova T."/>
            <person name="Jahodarova E."/>
            <person name="Nykrynova M."/>
            <person name="Rychlik I."/>
        </authorList>
    </citation>
    <scope>NUCLEOTIDE SEQUENCE [LARGE SCALE GENOMIC DNA]</scope>
    <source>
        <strain evidence="3">ET340</strain>
    </source>
</reference>
<dbReference type="Proteomes" id="UP001529380">
    <property type="component" value="Unassembled WGS sequence"/>
</dbReference>
<keyword evidence="3" id="KW-1185">Reference proteome</keyword>
<comment type="caution">
    <text evidence="2">The sequence shown here is derived from an EMBL/GenBank/DDBJ whole genome shotgun (WGS) entry which is preliminary data.</text>
</comment>
<reference evidence="2 3" key="1">
    <citation type="submission" date="2023-06" db="EMBL/GenBank/DDBJ databases">
        <title>Identification and characterization of horizontal gene transfer across gut microbiota members of farm animals based on homology search.</title>
        <authorList>
            <person name="Schwarzerova J."/>
            <person name="Nykrynova M."/>
            <person name="Jureckova K."/>
            <person name="Cejkova D."/>
            <person name="Rychlik I."/>
        </authorList>
    </citation>
    <scope>NUCLEOTIDE SEQUENCE [LARGE SCALE GENOMIC DNA]</scope>
    <source>
        <strain evidence="2 3">ET340</strain>
    </source>
</reference>
<keyword evidence="2" id="KW-0012">Acyltransferase</keyword>